<dbReference type="EMBL" id="JAEAOA010000192">
    <property type="protein sequence ID" value="KAK3578574.1"/>
    <property type="molecule type" value="Genomic_DNA"/>
</dbReference>
<gene>
    <name evidence="2" type="ORF">CHS0354_002139</name>
</gene>
<accession>A0AAE0RS35</accession>
<dbReference type="AlphaFoldDB" id="A0AAE0RS35"/>
<feature type="region of interest" description="Disordered" evidence="1">
    <location>
        <begin position="1"/>
        <end position="27"/>
    </location>
</feature>
<comment type="caution">
    <text evidence="2">The sequence shown here is derived from an EMBL/GenBank/DDBJ whole genome shotgun (WGS) entry which is preliminary data.</text>
</comment>
<proteinExistence type="predicted"/>
<reference evidence="2" key="2">
    <citation type="journal article" date="2021" name="Genome Biol. Evol.">
        <title>Developing a high-quality reference genome for a parasitic bivalve with doubly uniparental inheritance (Bivalvia: Unionida).</title>
        <authorList>
            <person name="Smith C.H."/>
        </authorList>
    </citation>
    <scope>NUCLEOTIDE SEQUENCE</scope>
    <source>
        <strain evidence="2">CHS0354</strain>
        <tissue evidence="2">Mantle</tissue>
    </source>
</reference>
<reference evidence="2" key="3">
    <citation type="submission" date="2023-05" db="EMBL/GenBank/DDBJ databases">
        <authorList>
            <person name="Smith C.H."/>
        </authorList>
    </citation>
    <scope>NUCLEOTIDE SEQUENCE</scope>
    <source>
        <strain evidence="2">CHS0354</strain>
        <tissue evidence="2">Mantle</tissue>
    </source>
</reference>
<feature type="compositionally biased region" description="Polar residues" evidence="1">
    <location>
        <begin position="1"/>
        <end position="16"/>
    </location>
</feature>
<evidence type="ECO:0000313" key="2">
    <source>
        <dbReference type="EMBL" id="KAK3578574.1"/>
    </source>
</evidence>
<organism evidence="2 3">
    <name type="scientific">Potamilus streckersoni</name>
    <dbReference type="NCBI Taxonomy" id="2493646"/>
    <lineage>
        <taxon>Eukaryota</taxon>
        <taxon>Metazoa</taxon>
        <taxon>Spiralia</taxon>
        <taxon>Lophotrochozoa</taxon>
        <taxon>Mollusca</taxon>
        <taxon>Bivalvia</taxon>
        <taxon>Autobranchia</taxon>
        <taxon>Heteroconchia</taxon>
        <taxon>Palaeoheterodonta</taxon>
        <taxon>Unionida</taxon>
        <taxon>Unionoidea</taxon>
        <taxon>Unionidae</taxon>
        <taxon>Ambleminae</taxon>
        <taxon>Lampsilini</taxon>
        <taxon>Potamilus</taxon>
    </lineage>
</organism>
<reference evidence="2" key="1">
    <citation type="journal article" date="2021" name="Genome Biol. Evol.">
        <title>A High-Quality Reference Genome for a Parasitic Bivalve with Doubly Uniparental Inheritance (Bivalvia: Unionida).</title>
        <authorList>
            <person name="Smith C.H."/>
        </authorList>
    </citation>
    <scope>NUCLEOTIDE SEQUENCE</scope>
    <source>
        <strain evidence="2">CHS0354</strain>
    </source>
</reference>
<evidence type="ECO:0000256" key="1">
    <source>
        <dbReference type="SAM" id="MobiDB-lite"/>
    </source>
</evidence>
<protein>
    <submittedName>
        <fullName evidence="2">Uncharacterized protein</fullName>
    </submittedName>
</protein>
<dbReference type="Proteomes" id="UP001195483">
    <property type="component" value="Unassembled WGS sequence"/>
</dbReference>
<evidence type="ECO:0000313" key="3">
    <source>
        <dbReference type="Proteomes" id="UP001195483"/>
    </source>
</evidence>
<sequence length="64" mass="7525">MNSNKVTDYQKQFRSNDSNDDGAIDGTQKRSISERMAFVEFCLKNSYDFRCQHKKWATKDVVEI</sequence>
<name>A0AAE0RS35_9BIVA</name>
<keyword evidence="3" id="KW-1185">Reference proteome</keyword>